<name>A0A5S3YM23_9GAMM</name>
<sequence length="43" mass="5051">SQFCDEILTLNKHNKRIEIQGGKRIVEDVEVIDEEILEQIVKK</sequence>
<gene>
    <name evidence="1" type="ORF">CWC05_21965</name>
</gene>
<accession>A0A5S3YM23</accession>
<dbReference type="Proteomes" id="UP000305874">
    <property type="component" value="Unassembled WGS sequence"/>
</dbReference>
<proteinExistence type="predicted"/>
<protein>
    <submittedName>
        <fullName evidence="1">Replication protein A</fullName>
    </submittedName>
</protein>
<feature type="non-terminal residue" evidence="1">
    <location>
        <position position="1"/>
    </location>
</feature>
<dbReference type="AlphaFoldDB" id="A0A5S3YM23"/>
<reference evidence="1 2" key="1">
    <citation type="submission" date="2017-12" db="EMBL/GenBank/DDBJ databases">
        <authorList>
            <person name="Paulsen S."/>
            <person name="Gram L.K."/>
        </authorList>
    </citation>
    <scope>NUCLEOTIDE SEQUENCE [LARGE SCALE GENOMIC DNA]</scope>
    <source>
        <strain evidence="1 2">S2897</strain>
    </source>
</reference>
<dbReference type="EMBL" id="PNCG01000662">
    <property type="protein sequence ID" value="TMP75303.1"/>
    <property type="molecule type" value="Genomic_DNA"/>
</dbReference>
<comment type="caution">
    <text evidence="1">The sequence shown here is derived from an EMBL/GenBank/DDBJ whole genome shotgun (WGS) entry which is preliminary data.</text>
</comment>
<evidence type="ECO:0000313" key="2">
    <source>
        <dbReference type="Proteomes" id="UP000305874"/>
    </source>
</evidence>
<organism evidence="1 2">
    <name type="scientific">Pseudoalteromonas ruthenica</name>
    <dbReference type="NCBI Taxonomy" id="151081"/>
    <lineage>
        <taxon>Bacteria</taxon>
        <taxon>Pseudomonadati</taxon>
        <taxon>Pseudomonadota</taxon>
        <taxon>Gammaproteobacteria</taxon>
        <taxon>Alteromonadales</taxon>
        <taxon>Pseudoalteromonadaceae</taxon>
        <taxon>Pseudoalteromonas</taxon>
    </lineage>
</organism>
<reference evidence="2" key="2">
    <citation type="submission" date="2019-06" db="EMBL/GenBank/DDBJ databases">
        <title>Co-occurence of chitin degradation, pigmentation and bioactivity in marine Pseudoalteromonas.</title>
        <authorList>
            <person name="Sonnenschein E.C."/>
            <person name="Bech P.K."/>
        </authorList>
    </citation>
    <scope>NUCLEOTIDE SEQUENCE [LARGE SCALE GENOMIC DNA]</scope>
    <source>
        <strain evidence="2">S2897</strain>
    </source>
</reference>
<evidence type="ECO:0000313" key="1">
    <source>
        <dbReference type="EMBL" id="TMP75303.1"/>
    </source>
</evidence>